<sequence length="211" mass="23367">MKCGQLSSLAFLYYVAAARPCSSTATSYSLCQSITWKGSTITVVEDPVPPEKMLGYVPDTSWDLQVGFVTPYLLLGESGRDRQTLTQQMLRYVSHILNVAFGVENAFPDLFIYRTVSILDHPDADLLQYMRDCCDFIQQARREKGVVLVHCNAGVSRAPAVVIGYLMSCDGQSFEDAFSLVKSARPASSPNPGFLEQLRNYKLPTMNGSKD</sequence>
<evidence type="ECO:0000313" key="4">
    <source>
        <dbReference type="Ensembl" id="ENSXCOP00000024025.1"/>
    </source>
</evidence>
<protein>
    <submittedName>
        <fullName evidence="4">Uncharacterized protein</fullName>
    </submittedName>
</protein>
<dbReference type="InterPro" id="IPR029021">
    <property type="entry name" value="Prot-tyrosine_phosphatase-like"/>
</dbReference>
<dbReference type="InterPro" id="IPR020422">
    <property type="entry name" value="TYR_PHOSPHATASE_DUAL_dom"/>
</dbReference>
<dbReference type="GO" id="GO:0005737">
    <property type="term" value="C:cytoplasm"/>
    <property type="evidence" value="ECO:0007669"/>
    <property type="project" value="TreeGrafter"/>
</dbReference>
<dbReference type="GeneTree" id="ENSGT00940000156472"/>
<evidence type="ECO:0000313" key="5">
    <source>
        <dbReference type="Proteomes" id="UP000261380"/>
    </source>
</evidence>
<proteinExistence type="predicted"/>
<feature type="domain" description="Tyrosine-protein phosphatase" evidence="2">
    <location>
        <begin position="65"/>
        <end position="207"/>
    </location>
</feature>
<dbReference type="PROSITE" id="PS50054">
    <property type="entry name" value="TYR_PHOSPHATASE_DUAL"/>
    <property type="match status" value="1"/>
</dbReference>
<evidence type="ECO:0000259" key="2">
    <source>
        <dbReference type="PROSITE" id="PS50054"/>
    </source>
</evidence>
<name>A0A3B5MKB1_9TELE</name>
<dbReference type="GO" id="GO:0008579">
    <property type="term" value="F:JUN kinase phosphatase activity"/>
    <property type="evidence" value="ECO:0007669"/>
    <property type="project" value="TreeGrafter"/>
</dbReference>
<dbReference type="Gene3D" id="3.90.190.10">
    <property type="entry name" value="Protein tyrosine phosphatase superfamily"/>
    <property type="match status" value="1"/>
</dbReference>
<dbReference type="Pfam" id="PF00782">
    <property type="entry name" value="DSPc"/>
    <property type="match status" value="1"/>
</dbReference>
<reference evidence="4" key="1">
    <citation type="submission" date="2025-08" db="UniProtKB">
        <authorList>
            <consortium name="Ensembl"/>
        </authorList>
    </citation>
    <scope>IDENTIFICATION</scope>
</reference>
<dbReference type="AlphaFoldDB" id="A0A3B5MKB1"/>
<dbReference type="InterPro" id="IPR000340">
    <property type="entry name" value="Dual-sp_phosphatase_cat-dom"/>
</dbReference>
<feature type="chain" id="PRO_5017322510" evidence="1">
    <location>
        <begin position="19"/>
        <end position="211"/>
    </location>
</feature>
<dbReference type="PROSITE" id="PS50056">
    <property type="entry name" value="TYR_PHOSPHATASE_2"/>
    <property type="match status" value="1"/>
</dbReference>
<feature type="signal peptide" evidence="1">
    <location>
        <begin position="1"/>
        <end position="18"/>
    </location>
</feature>
<dbReference type="InterPro" id="IPR000387">
    <property type="entry name" value="Tyr_Pase_dom"/>
</dbReference>
<organism evidence="4 5">
    <name type="scientific">Xiphophorus couchianus</name>
    <name type="common">Monterrey platyfish</name>
    <dbReference type="NCBI Taxonomy" id="32473"/>
    <lineage>
        <taxon>Eukaryota</taxon>
        <taxon>Metazoa</taxon>
        <taxon>Chordata</taxon>
        <taxon>Craniata</taxon>
        <taxon>Vertebrata</taxon>
        <taxon>Euteleostomi</taxon>
        <taxon>Actinopterygii</taxon>
        <taxon>Neopterygii</taxon>
        <taxon>Teleostei</taxon>
        <taxon>Neoteleostei</taxon>
        <taxon>Acanthomorphata</taxon>
        <taxon>Ovalentaria</taxon>
        <taxon>Atherinomorphae</taxon>
        <taxon>Cyprinodontiformes</taxon>
        <taxon>Poeciliidae</taxon>
        <taxon>Poeciliinae</taxon>
        <taxon>Xiphophorus</taxon>
    </lineage>
</organism>
<dbReference type="Ensembl" id="ENSXCOT00000024310.1">
    <property type="protein sequence ID" value="ENSXCOP00000024025.1"/>
    <property type="gene ID" value="ENSXCOG00000017937.1"/>
</dbReference>
<evidence type="ECO:0000256" key="1">
    <source>
        <dbReference type="SAM" id="SignalP"/>
    </source>
</evidence>
<dbReference type="SUPFAM" id="SSF52799">
    <property type="entry name" value="(Phosphotyrosine protein) phosphatases II"/>
    <property type="match status" value="1"/>
</dbReference>
<keyword evidence="5" id="KW-1185">Reference proteome</keyword>
<reference evidence="4" key="2">
    <citation type="submission" date="2025-09" db="UniProtKB">
        <authorList>
            <consortium name="Ensembl"/>
        </authorList>
    </citation>
    <scope>IDENTIFICATION</scope>
</reference>
<dbReference type="PANTHER" id="PTHR46377">
    <property type="entry name" value="DUAL SPECIFICITY PROTEIN PHOSPHATASE 19"/>
    <property type="match status" value="1"/>
</dbReference>
<accession>A0A3B5MKB1</accession>
<feature type="domain" description="Tyrosine specific protein phosphatases" evidence="3">
    <location>
        <begin position="134"/>
        <end position="186"/>
    </location>
</feature>
<dbReference type="Proteomes" id="UP000261380">
    <property type="component" value="Unplaced"/>
</dbReference>
<keyword evidence="1" id="KW-0732">Signal</keyword>
<evidence type="ECO:0000259" key="3">
    <source>
        <dbReference type="PROSITE" id="PS50056"/>
    </source>
</evidence>
<dbReference type="PANTHER" id="PTHR46377:SF1">
    <property type="entry name" value="DUAL SPECIFICITY PROTEIN PHOSPHATASE 19"/>
    <property type="match status" value="1"/>
</dbReference>
<dbReference type="SMART" id="SM00195">
    <property type="entry name" value="DSPc"/>
    <property type="match status" value="1"/>
</dbReference>